<reference evidence="5" key="1">
    <citation type="submission" date="2018-06" db="EMBL/GenBank/DDBJ databases">
        <authorList>
            <person name="Zhirakovskaya E."/>
        </authorList>
    </citation>
    <scope>NUCLEOTIDE SEQUENCE</scope>
</reference>
<dbReference type="SUPFAM" id="SSF46626">
    <property type="entry name" value="Cytochrome c"/>
    <property type="match status" value="1"/>
</dbReference>
<dbReference type="PROSITE" id="PS51007">
    <property type="entry name" value="CYTC"/>
    <property type="match status" value="1"/>
</dbReference>
<evidence type="ECO:0000256" key="1">
    <source>
        <dbReference type="ARBA" id="ARBA00022617"/>
    </source>
</evidence>
<dbReference type="Pfam" id="PF00034">
    <property type="entry name" value="Cytochrom_C"/>
    <property type="match status" value="1"/>
</dbReference>
<protein>
    <submittedName>
        <fullName evidence="5">Cytochrome c family protein</fullName>
    </submittedName>
</protein>
<keyword evidence="3" id="KW-0408">Iron</keyword>
<dbReference type="GO" id="GO:0046872">
    <property type="term" value="F:metal ion binding"/>
    <property type="evidence" value="ECO:0007669"/>
    <property type="project" value="UniProtKB-KW"/>
</dbReference>
<dbReference type="InterPro" id="IPR009056">
    <property type="entry name" value="Cyt_c-like_dom"/>
</dbReference>
<keyword evidence="1" id="KW-0349">Heme</keyword>
<sequence>MIEKLKANALTLLLVGMVVLAAVIMFSRSGGGGVTVNVKVPNFSSVALAGEPLFNANCAACHGANAGGSDKAPPLIHTTYNPGHHADEAFFRAVENGVRAHHWKFGNMPRMDVPRPDIAKIIAYVRELQQANGIVTKPHNM</sequence>
<evidence type="ECO:0000256" key="2">
    <source>
        <dbReference type="ARBA" id="ARBA00022723"/>
    </source>
</evidence>
<dbReference type="AlphaFoldDB" id="A0A3B0TTJ9"/>
<dbReference type="GO" id="GO:0009055">
    <property type="term" value="F:electron transfer activity"/>
    <property type="evidence" value="ECO:0007669"/>
    <property type="project" value="InterPro"/>
</dbReference>
<dbReference type="Gene3D" id="1.10.760.10">
    <property type="entry name" value="Cytochrome c-like domain"/>
    <property type="match status" value="1"/>
</dbReference>
<dbReference type="EMBL" id="UOEM01000012">
    <property type="protein sequence ID" value="VAW10386.1"/>
    <property type="molecule type" value="Genomic_DNA"/>
</dbReference>
<keyword evidence="2" id="KW-0479">Metal-binding</keyword>
<organism evidence="5">
    <name type="scientific">hydrothermal vent metagenome</name>
    <dbReference type="NCBI Taxonomy" id="652676"/>
    <lineage>
        <taxon>unclassified sequences</taxon>
        <taxon>metagenomes</taxon>
        <taxon>ecological metagenomes</taxon>
    </lineage>
</organism>
<dbReference type="GO" id="GO:0020037">
    <property type="term" value="F:heme binding"/>
    <property type="evidence" value="ECO:0007669"/>
    <property type="project" value="InterPro"/>
</dbReference>
<name>A0A3B0TTJ9_9ZZZZ</name>
<feature type="domain" description="Cytochrome c" evidence="4">
    <location>
        <begin position="45"/>
        <end position="129"/>
    </location>
</feature>
<dbReference type="InterPro" id="IPR036909">
    <property type="entry name" value="Cyt_c-like_dom_sf"/>
</dbReference>
<gene>
    <name evidence="5" type="ORF">MNBD_ALPHA09-2256</name>
</gene>
<evidence type="ECO:0000256" key="3">
    <source>
        <dbReference type="ARBA" id="ARBA00023004"/>
    </source>
</evidence>
<proteinExistence type="predicted"/>
<accession>A0A3B0TTJ9</accession>
<evidence type="ECO:0000313" key="5">
    <source>
        <dbReference type="EMBL" id="VAW10386.1"/>
    </source>
</evidence>
<evidence type="ECO:0000259" key="4">
    <source>
        <dbReference type="PROSITE" id="PS51007"/>
    </source>
</evidence>